<evidence type="ECO:0000256" key="1">
    <source>
        <dbReference type="ARBA" id="ARBA00001933"/>
    </source>
</evidence>
<dbReference type="InterPro" id="IPR036052">
    <property type="entry name" value="TrpB-like_PALP_sf"/>
</dbReference>
<dbReference type="Gene3D" id="3.40.50.1100">
    <property type="match status" value="2"/>
</dbReference>
<accession>X0PC16</accession>
<comment type="cofactor">
    <cofactor evidence="1">
        <name>pyridoxal 5'-phosphate</name>
        <dbReference type="ChEBI" id="CHEBI:597326"/>
    </cofactor>
</comment>
<evidence type="ECO:0000256" key="2">
    <source>
        <dbReference type="ARBA" id="ARBA00008639"/>
    </source>
</evidence>
<dbReference type="PANTHER" id="PTHR43780">
    <property type="entry name" value="1-AMINOCYCLOPROPANE-1-CARBOXYLATE DEAMINASE-RELATED"/>
    <property type="match status" value="1"/>
</dbReference>
<gene>
    <name evidence="8" type="ORF">FD41_GL002824</name>
    <name evidence="7" type="ORF">JCM14108_3004</name>
</gene>
<feature type="domain" description="Tryptophan synthase beta chain-like PALP" evidence="6">
    <location>
        <begin position="20"/>
        <end position="333"/>
    </location>
</feature>
<dbReference type="Pfam" id="PF00291">
    <property type="entry name" value="PALP"/>
    <property type="match status" value="1"/>
</dbReference>
<comment type="caution">
    <text evidence="7">The sequence shown here is derived from an EMBL/GenBank/DDBJ whole genome shotgun (WGS) entry which is preliminary data.</text>
</comment>
<evidence type="ECO:0000256" key="5">
    <source>
        <dbReference type="PIRSR" id="PIRSR006278-2"/>
    </source>
</evidence>
<proteinExistence type="inferred from homology"/>
<evidence type="ECO:0000313" key="8">
    <source>
        <dbReference type="EMBL" id="KRM08838.1"/>
    </source>
</evidence>
<dbReference type="eggNOG" id="COG2515">
    <property type="taxonomic scope" value="Bacteria"/>
</dbReference>
<dbReference type="GO" id="GO:1901605">
    <property type="term" value="P:alpha-amino acid metabolic process"/>
    <property type="evidence" value="ECO:0007669"/>
    <property type="project" value="UniProtKB-ARBA"/>
</dbReference>
<dbReference type="PATRIC" id="fig|1423743.5.peg.2911"/>
<dbReference type="EMBL" id="AZFY01000067">
    <property type="protein sequence ID" value="KRM08838.1"/>
    <property type="molecule type" value="Genomic_DNA"/>
</dbReference>
<dbReference type="PANTHER" id="PTHR43780:SF2">
    <property type="entry name" value="1-AMINOCYCLOPROPANE-1-CARBOXYLATE DEAMINASE-RELATED"/>
    <property type="match status" value="1"/>
</dbReference>
<evidence type="ECO:0000313" key="7">
    <source>
        <dbReference type="EMBL" id="GAF37919.1"/>
    </source>
</evidence>
<dbReference type="STRING" id="1423743.FD41_GL002824"/>
<dbReference type="InterPro" id="IPR001926">
    <property type="entry name" value="TrpB-like_PALP"/>
</dbReference>
<evidence type="ECO:0000256" key="3">
    <source>
        <dbReference type="ARBA" id="ARBA00022898"/>
    </source>
</evidence>
<evidence type="ECO:0000313" key="9">
    <source>
        <dbReference type="Proteomes" id="UP000019488"/>
    </source>
</evidence>
<name>X0PC16_9LACO</name>
<feature type="modified residue" description="N6-(pyridoxal phosphate)lysine" evidence="5">
    <location>
        <position position="57"/>
    </location>
</feature>
<evidence type="ECO:0000313" key="10">
    <source>
        <dbReference type="Proteomes" id="UP000051966"/>
    </source>
</evidence>
<keyword evidence="10" id="KW-1185">Reference proteome</keyword>
<reference evidence="8 10" key="2">
    <citation type="journal article" date="2015" name="Genome Announc.">
        <title>Expanding the biotechnology potential of lactobacilli through comparative genomics of 213 strains and associated genera.</title>
        <authorList>
            <person name="Sun Z."/>
            <person name="Harris H.M."/>
            <person name="McCann A."/>
            <person name="Guo C."/>
            <person name="Argimon S."/>
            <person name="Zhang W."/>
            <person name="Yang X."/>
            <person name="Jeffery I.B."/>
            <person name="Cooney J.C."/>
            <person name="Kagawa T.F."/>
            <person name="Liu W."/>
            <person name="Song Y."/>
            <person name="Salvetti E."/>
            <person name="Wrobel A."/>
            <person name="Rasinkangas P."/>
            <person name="Parkhill J."/>
            <person name="Rea M.C."/>
            <person name="O'Sullivan O."/>
            <person name="Ritari J."/>
            <person name="Douillard F.P."/>
            <person name="Paul Ross R."/>
            <person name="Yang R."/>
            <person name="Briner A.E."/>
            <person name="Felis G.E."/>
            <person name="de Vos W.M."/>
            <person name="Barrangou R."/>
            <person name="Klaenhammer T.R."/>
            <person name="Caufield P.W."/>
            <person name="Cui Y."/>
            <person name="Zhang H."/>
            <person name="O'Toole P.W."/>
        </authorList>
    </citation>
    <scope>NUCLEOTIDE SEQUENCE [LARGE SCALE GENOMIC DNA]</scope>
    <source>
        <strain evidence="8 10">DSM 18382</strain>
    </source>
</reference>
<dbReference type="InterPro" id="IPR005966">
    <property type="entry name" value="D-Cys_desShydrase"/>
</dbReference>
<feature type="active site" description="Nucleophile" evidence="4">
    <location>
        <position position="84"/>
    </location>
</feature>
<dbReference type="Proteomes" id="UP000051966">
    <property type="component" value="Unassembled WGS sequence"/>
</dbReference>
<dbReference type="AlphaFoldDB" id="X0PC16"/>
<dbReference type="SUPFAM" id="SSF53686">
    <property type="entry name" value="Tryptophan synthase beta subunit-like PLP-dependent enzymes"/>
    <property type="match status" value="1"/>
</dbReference>
<organism evidence="7 9">
    <name type="scientific">Lentilactobacillus farraginis DSM 18382 = JCM 14108</name>
    <dbReference type="NCBI Taxonomy" id="1423743"/>
    <lineage>
        <taxon>Bacteria</taxon>
        <taxon>Bacillati</taxon>
        <taxon>Bacillota</taxon>
        <taxon>Bacilli</taxon>
        <taxon>Lactobacillales</taxon>
        <taxon>Lactobacillaceae</taxon>
        <taxon>Lentilactobacillus</taxon>
    </lineage>
</organism>
<dbReference type="InterPro" id="IPR027278">
    <property type="entry name" value="ACCD_DCysDesulf"/>
</dbReference>
<reference evidence="7" key="1">
    <citation type="journal article" date="2014" name="Genome Announc.">
        <title>Draft Genome Sequences of Two Lactobacillus Strains, L. farraginis JCM 14108T and L. composti JCM 14202T, Isolated from Compost of Distilled Shochu Residue.</title>
        <authorList>
            <person name="Yuki M."/>
            <person name="Oshima K."/>
            <person name="Suda W."/>
            <person name="Kitahara M."/>
            <person name="Kitamura K."/>
            <person name="Iida T."/>
            <person name="Hattori M."/>
            <person name="Ohkuma M."/>
        </authorList>
    </citation>
    <scope>NUCLEOTIDE SEQUENCE [LARGE SCALE GENOMIC DNA]</scope>
    <source>
        <strain evidence="7">JCM 14108</strain>
    </source>
</reference>
<sequence length="349" mass="37907">MKGIDKDMKNYKQLPKEKLGFFPTPVHRLDRLSAQLGINLYLKRDDFTGPNLFGGNKIRKLEYLLGDACQKGADTVITFGATQSNHAMETAVAANRLGLDTILYLETITPNDQQDDRANVLLDKILGARIHYVSMEGRTEAQADEISMQLALAEKERLEAQGHHVYIIPVGGATPIGSVGFVLGFKELVEQLQNVDVDYVVHGSGTGGTAAGLIAGAKAFSKRSHKTQILSINVSPKPESHYQKVVDLGNNALDLLGLEDRISLADTHFDQSYFGEGYEIPSKAGSSAIRLLARTEGILIDPVYTGKAFAGLLDYVKNGKIKAGSNVVFWHTGGVSALFAEHKIVGKIE</sequence>
<dbReference type="Proteomes" id="UP000019488">
    <property type="component" value="Unassembled WGS sequence"/>
</dbReference>
<dbReference type="EMBL" id="BAKI01000054">
    <property type="protein sequence ID" value="GAF37919.1"/>
    <property type="molecule type" value="Genomic_DNA"/>
</dbReference>
<dbReference type="GO" id="GO:0019148">
    <property type="term" value="F:D-cysteine desulfhydrase activity"/>
    <property type="evidence" value="ECO:0007669"/>
    <property type="project" value="TreeGrafter"/>
</dbReference>
<dbReference type="PIRSF" id="PIRSF006278">
    <property type="entry name" value="ACCD_DCysDesulf"/>
    <property type="match status" value="1"/>
</dbReference>
<evidence type="ECO:0000259" key="6">
    <source>
        <dbReference type="Pfam" id="PF00291"/>
    </source>
</evidence>
<dbReference type="NCBIfam" id="TIGR01275">
    <property type="entry name" value="ACC_deam_rel"/>
    <property type="match status" value="1"/>
</dbReference>
<comment type="similarity">
    <text evidence="2">Belongs to the ACC deaminase/D-cysteine desulfhydrase family.</text>
</comment>
<evidence type="ECO:0000256" key="4">
    <source>
        <dbReference type="PIRSR" id="PIRSR006278-1"/>
    </source>
</evidence>
<keyword evidence="3 5" id="KW-0663">Pyridoxal phosphate</keyword>
<protein>
    <submittedName>
        <fullName evidence="8">D-cysteine desulfhydrase</fullName>
    </submittedName>
    <submittedName>
        <fullName evidence="7">Pyridoxal phosphate-dependent deaminase</fullName>
    </submittedName>
</protein>